<dbReference type="Pfam" id="PF14015">
    <property type="entry name" value="DUF4231"/>
    <property type="match status" value="1"/>
</dbReference>
<evidence type="ECO:0000313" key="3">
    <source>
        <dbReference type="Proteomes" id="UP000198873"/>
    </source>
</evidence>
<evidence type="ECO:0000313" key="2">
    <source>
        <dbReference type="EMBL" id="SFS95610.1"/>
    </source>
</evidence>
<dbReference type="EMBL" id="FPAB01000005">
    <property type="protein sequence ID" value="SFS95610.1"/>
    <property type="molecule type" value="Genomic_DNA"/>
</dbReference>
<gene>
    <name evidence="2" type="ORF">SAMN05444716_105212</name>
</gene>
<feature type="compositionally biased region" description="Pro residues" evidence="1">
    <location>
        <begin position="27"/>
        <end position="36"/>
    </location>
</feature>
<evidence type="ECO:0008006" key="4">
    <source>
        <dbReference type="Google" id="ProtNLM"/>
    </source>
</evidence>
<protein>
    <recommendedName>
        <fullName evidence="4">DUF4231 domain-containing protein</fullName>
    </recommendedName>
</protein>
<proteinExistence type="predicted"/>
<dbReference type="Proteomes" id="UP000198873">
    <property type="component" value="Unassembled WGS sequence"/>
</dbReference>
<dbReference type="NCBIfam" id="NF033634">
    <property type="entry name" value="SLATT_1"/>
    <property type="match status" value="1"/>
</dbReference>
<sequence length="182" mass="19846">MDRPGRAPAHPPGVGQHGPVPIRRRAPPPPPFPPHTAAPDDDPVLEYARAELDWYARVRDRARIRHRVTELSALVTGAVTVVAAGVQAPAAVTATTAGLTLFIGGFRQLFNDQERHILAAEAWVRLRLATQRYRLLPAPERDEAARRRLLERIESVATAELRGWAGAHRGARTAAPPEDAGP</sequence>
<evidence type="ECO:0000256" key="1">
    <source>
        <dbReference type="SAM" id="MobiDB-lite"/>
    </source>
</evidence>
<feature type="region of interest" description="Disordered" evidence="1">
    <location>
        <begin position="1"/>
        <end position="42"/>
    </location>
</feature>
<dbReference type="AlphaFoldDB" id="A0A1I6U2C6"/>
<feature type="compositionally biased region" description="Low complexity" evidence="1">
    <location>
        <begin position="12"/>
        <end position="21"/>
    </location>
</feature>
<keyword evidence="3" id="KW-1185">Reference proteome</keyword>
<name>A0A1I6U2C6_9ACTN</name>
<organism evidence="2 3">
    <name type="scientific">Streptomyces harbinensis</name>
    <dbReference type="NCBI Taxonomy" id="1176198"/>
    <lineage>
        <taxon>Bacteria</taxon>
        <taxon>Bacillati</taxon>
        <taxon>Actinomycetota</taxon>
        <taxon>Actinomycetes</taxon>
        <taxon>Kitasatosporales</taxon>
        <taxon>Streptomycetaceae</taxon>
        <taxon>Streptomyces</taxon>
    </lineage>
</organism>
<dbReference type="InterPro" id="IPR025325">
    <property type="entry name" value="DUF4231"/>
</dbReference>
<dbReference type="STRING" id="1176198.SAMN05444716_105212"/>
<reference evidence="3" key="1">
    <citation type="submission" date="2016-10" db="EMBL/GenBank/DDBJ databases">
        <authorList>
            <person name="Varghese N."/>
            <person name="Submissions S."/>
        </authorList>
    </citation>
    <scope>NUCLEOTIDE SEQUENCE [LARGE SCALE GENOMIC DNA]</scope>
    <source>
        <strain evidence="3">CGMCC 4.7047</strain>
    </source>
</reference>
<accession>A0A1I6U2C6</accession>